<dbReference type="GeneTree" id="ENSGT00390000015511"/>
<dbReference type="Pfam" id="PF13097">
    <property type="entry name" value="CENP-U"/>
    <property type="match status" value="1"/>
</dbReference>
<comment type="subcellular location">
    <subcellularLocation>
        <location evidence="2">Chromosome</location>
        <location evidence="2">Centromere</location>
    </subcellularLocation>
    <subcellularLocation>
        <location evidence="1">Nucleus</location>
    </subcellularLocation>
</comment>
<evidence type="ECO:0000256" key="7">
    <source>
        <dbReference type="ARBA" id="ARBA00023242"/>
    </source>
</evidence>
<feature type="compositionally biased region" description="Acidic residues" evidence="11">
    <location>
        <begin position="31"/>
        <end position="41"/>
    </location>
</feature>
<gene>
    <name evidence="14 15 16" type="primary">cenpu</name>
</gene>
<evidence type="ECO:0000256" key="6">
    <source>
        <dbReference type="ARBA" id="ARBA00023054"/>
    </source>
</evidence>
<evidence type="ECO:0000256" key="5">
    <source>
        <dbReference type="ARBA" id="ARBA00022454"/>
    </source>
</evidence>
<dbReference type="GO" id="GO:0005634">
    <property type="term" value="C:nucleus"/>
    <property type="evidence" value="ECO:0007669"/>
    <property type="project" value="UniProtKB-SubCell"/>
</dbReference>
<protein>
    <recommendedName>
        <fullName evidence="4">Centromere protein U</fullName>
    </recommendedName>
    <alternativeName>
        <fullName evidence="9">MLF1-interacting protein</fullName>
    </alternativeName>
</protein>
<evidence type="ECO:0000256" key="4">
    <source>
        <dbReference type="ARBA" id="ARBA00016402"/>
    </source>
</evidence>
<reference evidence="14 15" key="2">
    <citation type="submission" date="2025-04" db="UniProtKB">
        <authorList>
            <consortium name="RefSeq"/>
        </authorList>
    </citation>
    <scope>IDENTIFICATION</scope>
</reference>
<evidence type="ECO:0000256" key="8">
    <source>
        <dbReference type="ARBA" id="ARBA00023328"/>
    </source>
</evidence>
<evidence type="ECO:0000256" key="2">
    <source>
        <dbReference type="ARBA" id="ARBA00004584"/>
    </source>
</evidence>
<evidence type="ECO:0000313" key="14">
    <source>
        <dbReference type="RefSeq" id="XP_008301735.1"/>
    </source>
</evidence>
<sequence length="386" mass="44074">MDSPDLSGIDKTSFLQGLQLNDGNPLHSTAVEEDLNDVEEKEMDRKRTERKDIPKTLKATNKQRGAAVKKKKKKDTEEGEEEEEEKKKKKINRRSTGEKIKTRPGKNQQMMKDKKRKSESGNGKTSDSQSQEESDSGTVQQNRRRVLSSDEEIDEDTSWNPSPKKARMYSLGRSRKSSLGRSKPRKSSSGSASGGTETASSDKQKRTRHQGGTDLDVVLDAFLDFCDQYSETVESKAVKKAIHCFSDNVKDQLVEKISSCKELRILKRENAKVGSSIRTKTQKLLNAKHELMRAERQLWLLQKEKAELKLRLADLRRGQAFLHDIGELNRQYLDHRRKHPNEKETYGASSLPALLLETKFIHGTETRQRGVNERPEKRQKQNVTDK</sequence>
<keyword evidence="8" id="KW-0137">Centromere</keyword>
<evidence type="ECO:0000256" key="1">
    <source>
        <dbReference type="ARBA" id="ARBA00004123"/>
    </source>
</evidence>
<dbReference type="PANTHER" id="PTHR32222:SF1">
    <property type="entry name" value="CENTROMERE PROTEIN U"/>
    <property type="match status" value="1"/>
</dbReference>
<evidence type="ECO:0000256" key="10">
    <source>
        <dbReference type="SAM" id="Coils"/>
    </source>
</evidence>
<feature type="compositionally biased region" description="Basic and acidic residues" evidence="11">
    <location>
        <begin position="42"/>
        <end position="55"/>
    </location>
</feature>
<dbReference type="STRING" id="144197.ENSSPAP00000016864"/>
<dbReference type="PANTHER" id="PTHR32222">
    <property type="entry name" value="CENTROMERE PROTEIN U"/>
    <property type="match status" value="1"/>
</dbReference>
<accession>A0A3B5AG63</accession>
<keyword evidence="5" id="KW-0158">Chromosome</keyword>
<dbReference type="RefSeq" id="XP_008301736.1">
    <property type="nucleotide sequence ID" value="XM_008303514.1"/>
</dbReference>
<dbReference type="Proteomes" id="UP000694891">
    <property type="component" value="Unplaced"/>
</dbReference>
<keyword evidence="6 10" id="KW-0175">Coiled coil</keyword>
<evidence type="ECO:0000256" key="9">
    <source>
        <dbReference type="ARBA" id="ARBA00031456"/>
    </source>
</evidence>
<dbReference type="Ensembl" id="ENSSPAT00000017127.1">
    <property type="protein sequence ID" value="ENSSPAP00000016864.1"/>
    <property type="gene ID" value="ENSSPAG00000012733.1"/>
</dbReference>
<feature type="compositionally biased region" description="Basic residues" evidence="11">
    <location>
        <begin position="173"/>
        <end position="186"/>
    </location>
</feature>
<feature type="region of interest" description="Disordered" evidence="11">
    <location>
        <begin position="16"/>
        <end position="211"/>
    </location>
</feature>
<dbReference type="AlphaFoldDB" id="A0A3B5AG63"/>
<evidence type="ECO:0000313" key="16">
    <source>
        <dbReference type="RefSeq" id="XP_008301737.1"/>
    </source>
</evidence>
<organism evidence="12">
    <name type="scientific">Stegastes partitus</name>
    <name type="common">bicolor damselfish</name>
    <dbReference type="NCBI Taxonomy" id="144197"/>
    <lineage>
        <taxon>Eukaryota</taxon>
        <taxon>Metazoa</taxon>
        <taxon>Chordata</taxon>
        <taxon>Craniata</taxon>
        <taxon>Vertebrata</taxon>
        <taxon>Euteleostomi</taxon>
        <taxon>Actinopterygii</taxon>
        <taxon>Neopterygii</taxon>
        <taxon>Teleostei</taxon>
        <taxon>Neoteleostei</taxon>
        <taxon>Acanthomorphata</taxon>
        <taxon>Ovalentaria</taxon>
        <taxon>Pomacentridae</taxon>
        <taxon>Stegastes</taxon>
    </lineage>
</organism>
<dbReference type="RefSeq" id="XP_008301737.1">
    <property type="nucleotide sequence ID" value="XM_008303515.1"/>
</dbReference>
<evidence type="ECO:0000256" key="3">
    <source>
        <dbReference type="ARBA" id="ARBA00010440"/>
    </source>
</evidence>
<dbReference type="InterPro" id="IPR025214">
    <property type="entry name" value="CENP-U"/>
</dbReference>
<dbReference type="GeneID" id="103373596"/>
<dbReference type="RefSeq" id="XP_008301735.1">
    <property type="nucleotide sequence ID" value="XM_008303513.1"/>
</dbReference>
<evidence type="ECO:0000313" key="13">
    <source>
        <dbReference type="Proteomes" id="UP000694891"/>
    </source>
</evidence>
<evidence type="ECO:0000313" key="15">
    <source>
        <dbReference type="RefSeq" id="XP_008301736.1"/>
    </source>
</evidence>
<proteinExistence type="inferred from homology"/>
<feature type="compositionally biased region" description="Low complexity" evidence="11">
    <location>
        <begin position="187"/>
        <end position="201"/>
    </location>
</feature>
<dbReference type="GO" id="GO:0000775">
    <property type="term" value="C:chromosome, centromeric region"/>
    <property type="evidence" value="ECO:0007669"/>
    <property type="project" value="UniProtKB-SubCell"/>
</dbReference>
<keyword evidence="7" id="KW-0539">Nucleus</keyword>
<evidence type="ECO:0000313" key="12">
    <source>
        <dbReference type="Ensembl" id="ENSSPAP00000016864.1"/>
    </source>
</evidence>
<evidence type="ECO:0000256" key="11">
    <source>
        <dbReference type="SAM" id="MobiDB-lite"/>
    </source>
</evidence>
<reference evidence="12" key="1">
    <citation type="submission" date="2023-09" db="UniProtKB">
        <authorList>
            <consortium name="Ensembl"/>
        </authorList>
    </citation>
    <scope>IDENTIFICATION</scope>
</reference>
<comment type="similarity">
    <text evidence="3">Belongs to the CENP-U/AME1 family.</text>
</comment>
<name>A0A3B5AG63_9TELE</name>
<dbReference type="CTD" id="79682"/>
<keyword evidence="13" id="KW-1185">Reference proteome</keyword>
<dbReference type="OrthoDB" id="8959258at2759"/>
<feature type="region of interest" description="Disordered" evidence="11">
    <location>
        <begin position="365"/>
        <end position="386"/>
    </location>
</feature>
<feature type="coiled-coil region" evidence="10">
    <location>
        <begin position="277"/>
        <end position="311"/>
    </location>
</feature>